<evidence type="ECO:0000259" key="9">
    <source>
        <dbReference type="PROSITE" id="PS50109"/>
    </source>
</evidence>
<keyword evidence="5 10" id="KW-0418">Kinase</keyword>
<protein>
    <recommendedName>
        <fullName evidence="2">histidine kinase</fullName>
        <ecNumber evidence="2">2.7.13.3</ecNumber>
    </recommendedName>
</protein>
<dbReference type="Gene3D" id="3.30.565.10">
    <property type="entry name" value="Histidine kinase-like ATPase, C-terminal domain"/>
    <property type="match status" value="1"/>
</dbReference>
<reference evidence="10 11" key="1">
    <citation type="journal article" date="2015" name="Nature">
        <title>rRNA introns, odd ribosomes, and small enigmatic genomes across a large radiation of phyla.</title>
        <authorList>
            <person name="Brown C.T."/>
            <person name="Hug L.A."/>
            <person name="Thomas B.C."/>
            <person name="Sharon I."/>
            <person name="Castelle C.J."/>
            <person name="Singh A."/>
            <person name="Wilkins M.J."/>
            <person name="Williams K.H."/>
            <person name="Banfield J.F."/>
        </authorList>
    </citation>
    <scope>NUCLEOTIDE SEQUENCE [LARGE SCALE GENOMIC DNA]</scope>
</reference>
<dbReference type="Proteomes" id="UP000034190">
    <property type="component" value="Unassembled WGS sequence"/>
</dbReference>
<evidence type="ECO:0000256" key="3">
    <source>
        <dbReference type="ARBA" id="ARBA00022553"/>
    </source>
</evidence>
<evidence type="ECO:0000313" key="11">
    <source>
        <dbReference type="Proteomes" id="UP000034190"/>
    </source>
</evidence>
<dbReference type="Gene3D" id="3.30.450.20">
    <property type="entry name" value="PAS domain"/>
    <property type="match status" value="1"/>
</dbReference>
<dbReference type="SMART" id="SM00387">
    <property type="entry name" value="HATPase_c"/>
    <property type="match status" value="1"/>
</dbReference>
<feature type="transmembrane region" description="Helical" evidence="8">
    <location>
        <begin position="9"/>
        <end position="30"/>
    </location>
</feature>
<dbReference type="AlphaFoldDB" id="A0A0G0URM3"/>
<name>A0A0G0URM3_9BACT</name>
<dbReference type="InterPro" id="IPR000014">
    <property type="entry name" value="PAS"/>
</dbReference>
<evidence type="ECO:0000256" key="7">
    <source>
        <dbReference type="ARBA" id="ARBA00023136"/>
    </source>
</evidence>
<dbReference type="CDD" id="cd00082">
    <property type="entry name" value="HisKA"/>
    <property type="match status" value="1"/>
</dbReference>
<dbReference type="Pfam" id="PF13188">
    <property type="entry name" value="PAS_8"/>
    <property type="match status" value="1"/>
</dbReference>
<dbReference type="PROSITE" id="PS50109">
    <property type="entry name" value="HIS_KIN"/>
    <property type="match status" value="1"/>
</dbReference>
<evidence type="ECO:0000256" key="1">
    <source>
        <dbReference type="ARBA" id="ARBA00000085"/>
    </source>
</evidence>
<dbReference type="InterPro" id="IPR036890">
    <property type="entry name" value="HATPase_C_sf"/>
</dbReference>
<proteinExistence type="predicted"/>
<dbReference type="PANTHER" id="PTHR45453">
    <property type="entry name" value="PHOSPHATE REGULON SENSOR PROTEIN PHOR"/>
    <property type="match status" value="1"/>
</dbReference>
<keyword evidence="3" id="KW-0597">Phosphoprotein</keyword>
<dbReference type="EC" id="2.7.13.3" evidence="2"/>
<keyword evidence="4" id="KW-0808">Transferase</keyword>
<dbReference type="InterPro" id="IPR035965">
    <property type="entry name" value="PAS-like_dom_sf"/>
</dbReference>
<sequence length="418" mass="47448">MVKIDKKKIGIIAGVLAFVALTNGALIYLYPENFSVFAYMMFIFVPLIVIVLFVFAKFSLLFLKRIDEEEDEGDLLRERQKEIVENMLEGLVVHDSNNKIISVNGVAERFLNTKSSYIKGKKINEVDSPSGLLRAIFAPMEDKEEAELSFKGDVGQDLFYQVIHISLNKERGEFLKIIRDVTRAKYLDRMKSEYITIMSHKILTPLTNIKWAAGVLSEYGAGEPKIQSSVKNITDNANELIEFTSHLLNITEIEEGLFGYKFEKVDMGDLAQEAIKRYQRESLQRNIKILAKEAQANIYFVNGDKNRLETAITNYIDNAIKYSPNGGQIEISLHQDKYTLWFSVKDGGVGVSPEAIESLFTKFFRDKRAKAVHTEGTGVGLFIVKNIIEKHSGKVGYDPIKRGGSMFYFTLPVYKENK</sequence>
<accession>A0A0G0URM3</accession>
<feature type="transmembrane region" description="Helical" evidence="8">
    <location>
        <begin position="36"/>
        <end position="56"/>
    </location>
</feature>
<dbReference type="Pfam" id="PF02518">
    <property type="entry name" value="HATPase_c"/>
    <property type="match status" value="1"/>
</dbReference>
<dbReference type="InterPro" id="IPR050351">
    <property type="entry name" value="BphY/WalK/GraS-like"/>
</dbReference>
<keyword evidence="8" id="KW-1133">Transmembrane helix</keyword>
<keyword evidence="7 8" id="KW-0472">Membrane</keyword>
<evidence type="ECO:0000256" key="5">
    <source>
        <dbReference type="ARBA" id="ARBA00022777"/>
    </source>
</evidence>
<keyword evidence="6" id="KW-0902">Two-component regulatory system</keyword>
<dbReference type="GO" id="GO:0000155">
    <property type="term" value="F:phosphorelay sensor kinase activity"/>
    <property type="evidence" value="ECO:0007669"/>
    <property type="project" value="InterPro"/>
</dbReference>
<evidence type="ECO:0000256" key="2">
    <source>
        <dbReference type="ARBA" id="ARBA00012438"/>
    </source>
</evidence>
<comment type="catalytic activity">
    <reaction evidence="1">
        <text>ATP + protein L-histidine = ADP + protein N-phospho-L-histidine.</text>
        <dbReference type="EC" id="2.7.13.3"/>
    </reaction>
</comment>
<dbReference type="InterPro" id="IPR005467">
    <property type="entry name" value="His_kinase_dom"/>
</dbReference>
<organism evidence="10 11">
    <name type="scientific">Candidatus Falkowbacteria bacterium GW2011_GWA2_41_14</name>
    <dbReference type="NCBI Taxonomy" id="1618635"/>
    <lineage>
        <taxon>Bacteria</taxon>
        <taxon>Candidatus Falkowiibacteriota</taxon>
    </lineage>
</organism>
<dbReference type="GO" id="GO:0004721">
    <property type="term" value="F:phosphoprotein phosphatase activity"/>
    <property type="evidence" value="ECO:0007669"/>
    <property type="project" value="TreeGrafter"/>
</dbReference>
<evidence type="ECO:0000256" key="4">
    <source>
        <dbReference type="ARBA" id="ARBA00022679"/>
    </source>
</evidence>
<evidence type="ECO:0000256" key="8">
    <source>
        <dbReference type="SAM" id="Phobius"/>
    </source>
</evidence>
<dbReference type="EMBL" id="LCAP01000006">
    <property type="protein sequence ID" value="KKR91434.1"/>
    <property type="molecule type" value="Genomic_DNA"/>
</dbReference>
<comment type="caution">
    <text evidence="10">The sequence shown here is derived from an EMBL/GenBank/DDBJ whole genome shotgun (WGS) entry which is preliminary data.</text>
</comment>
<dbReference type="InterPro" id="IPR003594">
    <property type="entry name" value="HATPase_dom"/>
</dbReference>
<keyword evidence="8" id="KW-0812">Transmembrane</keyword>
<evidence type="ECO:0000313" key="10">
    <source>
        <dbReference type="EMBL" id="KKR91434.1"/>
    </source>
</evidence>
<dbReference type="FunFam" id="3.30.565.10:FF:000006">
    <property type="entry name" value="Sensor histidine kinase WalK"/>
    <property type="match status" value="1"/>
</dbReference>
<dbReference type="InterPro" id="IPR036097">
    <property type="entry name" value="HisK_dim/P_sf"/>
</dbReference>
<dbReference type="InterPro" id="IPR003661">
    <property type="entry name" value="HisK_dim/P_dom"/>
</dbReference>
<dbReference type="Gene3D" id="1.10.287.130">
    <property type="match status" value="1"/>
</dbReference>
<dbReference type="InterPro" id="IPR004358">
    <property type="entry name" value="Sig_transdc_His_kin-like_C"/>
</dbReference>
<gene>
    <name evidence="10" type="ORF">UU43_C0006G0011</name>
</gene>
<dbReference type="SUPFAM" id="SSF55785">
    <property type="entry name" value="PYP-like sensor domain (PAS domain)"/>
    <property type="match status" value="1"/>
</dbReference>
<dbReference type="GO" id="GO:0005886">
    <property type="term" value="C:plasma membrane"/>
    <property type="evidence" value="ECO:0007669"/>
    <property type="project" value="TreeGrafter"/>
</dbReference>
<feature type="domain" description="Histidine kinase" evidence="9">
    <location>
        <begin position="197"/>
        <end position="415"/>
    </location>
</feature>
<dbReference type="SMART" id="SM00388">
    <property type="entry name" value="HisKA"/>
    <property type="match status" value="1"/>
</dbReference>
<dbReference type="PRINTS" id="PR00344">
    <property type="entry name" value="BCTRLSENSOR"/>
</dbReference>
<dbReference type="SUPFAM" id="SSF47384">
    <property type="entry name" value="Homodimeric domain of signal transducing histidine kinase"/>
    <property type="match status" value="1"/>
</dbReference>
<dbReference type="SUPFAM" id="SSF55874">
    <property type="entry name" value="ATPase domain of HSP90 chaperone/DNA topoisomerase II/histidine kinase"/>
    <property type="match status" value="1"/>
</dbReference>
<evidence type="ECO:0000256" key="6">
    <source>
        <dbReference type="ARBA" id="ARBA00023012"/>
    </source>
</evidence>
<dbReference type="PANTHER" id="PTHR45453:SF1">
    <property type="entry name" value="PHOSPHATE REGULON SENSOR PROTEIN PHOR"/>
    <property type="match status" value="1"/>
</dbReference>
<dbReference type="GO" id="GO:0016036">
    <property type="term" value="P:cellular response to phosphate starvation"/>
    <property type="evidence" value="ECO:0007669"/>
    <property type="project" value="TreeGrafter"/>
</dbReference>